<organism evidence="2 3">
    <name type="scientific">Lysinibacillus fusiformis</name>
    <dbReference type="NCBI Taxonomy" id="28031"/>
    <lineage>
        <taxon>Bacteria</taxon>
        <taxon>Bacillati</taxon>
        <taxon>Bacillota</taxon>
        <taxon>Bacilli</taxon>
        <taxon>Bacillales</taxon>
        <taxon>Bacillaceae</taxon>
        <taxon>Lysinibacillus</taxon>
    </lineage>
</organism>
<evidence type="ECO:0000313" key="3">
    <source>
        <dbReference type="Proteomes" id="UP000234956"/>
    </source>
</evidence>
<keyword evidence="1" id="KW-1133">Transmembrane helix</keyword>
<feature type="transmembrane region" description="Helical" evidence="1">
    <location>
        <begin position="20"/>
        <end position="44"/>
    </location>
</feature>
<dbReference type="AlphaFoldDB" id="A0A2I0UYI8"/>
<accession>A0A2I0UYI8</accession>
<proteinExistence type="predicted"/>
<feature type="transmembrane region" description="Helical" evidence="1">
    <location>
        <begin position="93"/>
        <end position="115"/>
    </location>
</feature>
<keyword evidence="1" id="KW-0472">Membrane</keyword>
<feature type="transmembrane region" description="Helical" evidence="1">
    <location>
        <begin position="136"/>
        <end position="157"/>
    </location>
</feature>
<dbReference type="Proteomes" id="UP000234956">
    <property type="component" value="Unassembled WGS sequence"/>
</dbReference>
<gene>
    <name evidence="2" type="ORF">CRI88_15755</name>
</gene>
<evidence type="ECO:0000256" key="1">
    <source>
        <dbReference type="SAM" id="Phobius"/>
    </source>
</evidence>
<feature type="transmembrane region" description="Helical" evidence="1">
    <location>
        <begin position="56"/>
        <end position="73"/>
    </location>
</feature>
<sequence>MMYNYDSSYYSNDWDAAMGGLFIILILAALVLGLIAYIISALIYFMTSKTNGFGDVAYIAWIPIINVYSLFLLTAGGDNRETVRATALKNTLIYAGMFIVSFIPFLGILASLGMVGFSIYFMYRLFYRWCGETGKAVLYTILTVITGGLFFAIYGLMRMNKPFVAA</sequence>
<protein>
    <submittedName>
        <fullName evidence="2">Uncharacterized protein</fullName>
    </submittedName>
</protein>
<keyword evidence="1" id="KW-0812">Transmembrane</keyword>
<dbReference type="EMBL" id="PDFK01000004">
    <property type="protein sequence ID" value="PKU51127.1"/>
    <property type="molecule type" value="Genomic_DNA"/>
</dbReference>
<evidence type="ECO:0000313" key="2">
    <source>
        <dbReference type="EMBL" id="PKU51127.1"/>
    </source>
</evidence>
<name>A0A2I0UYI8_9BACI</name>
<comment type="caution">
    <text evidence="2">The sequence shown here is derived from an EMBL/GenBank/DDBJ whole genome shotgun (WGS) entry which is preliminary data.</text>
</comment>
<reference evidence="2 3" key="1">
    <citation type="submission" date="2017-10" db="EMBL/GenBank/DDBJ databases">
        <title>Draft genome of Lysinibacillus fusiformis strain Juneja, a laboratory-derived pathogen of Drosophila melanogaster.</title>
        <authorList>
            <person name="Smith B.R."/>
            <person name="Unckless R.L."/>
        </authorList>
    </citation>
    <scope>NUCLEOTIDE SEQUENCE [LARGE SCALE GENOMIC DNA]</scope>
    <source>
        <strain evidence="2 3">Juneja</strain>
    </source>
</reference>